<proteinExistence type="predicted"/>
<dbReference type="CDD" id="cd01026">
    <property type="entry name" value="TOPRIM_OLD"/>
    <property type="match status" value="1"/>
</dbReference>
<accession>A0A2T2YTA1</accession>
<dbReference type="Pfam" id="PF20469">
    <property type="entry name" value="OLD-like_TOPRIM"/>
    <property type="match status" value="1"/>
</dbReference>
<dbReference type="Gene3D" id="3.40.50.300">
    <property type="entry name" value="P-loop containing nucleotide triphosphate hydrolases"/>
    <property type="match status" value="2"/>
</dbReference>
<evidence type="ECO:0000259" key="2">
    <source>
        <dbReference type="Pfam" id="PF20469"/>
    </source>
</evidence>
<dbReference type="Proteomes" id="UP000241647">
    <property type="component" value="Unassembled WGS sequence"/>
</dbReference>
<comment type="caution">
    <text evidence="3">The sequence shown here is derived from an EMBL/GenBank/DDBJ whole genome shotgun (WGS) entry which is preliminary data.</text>
</comment>
<gene>
    <name evidence="3" type="ORF">C8259_29715</name>
</gene>
<dbReference type="InterPro" id="IPR051396">
    <property type="entry name" value="Bact_Antivir_Def_Nuclease"/>
</dbReference>
<dbReference type="InterPro" id="IPR034139">
    <property type="entry name" value="TOPRIM_OLD"/>
</dbReference>
<protein>
    <submittedName>
        <fullName evidence="3">DUF2813 domain-containing protein</fullName>
    </submittedName>
</protein>
<evidence type="ECO:0000259" key="1">
    <source>
        <dbReference type="Pfam" id="PF13175"/>
    </source>
</evidence>
<dbReference type="SUPFAM" id="SSF52540">
    <property type="entry name" value="P-loop containing nucleoside triphosphate hydrolases"/>
    <property type="match status" value="1"/>
</dbReference>
<dbReference type="EMBL" id="PYHS01000021">
    <property type="protein sequence ID" value="PSR58718.1"/>
    <property type="molecule type" value="Genomic_DNA"/>
</dbReference>
<evidence type="ECO:0000313" key="3">
    <source>
        <dbReference type="EMBL" id="PSR58718.1"/>
    </source>
</evidence>
<feature type="domain" description="OLD protein-like TOPRIM" evidence="2">
    <location>
        <begin position="476"/>
        <end position="541"/>
    </location>
</feature>
<feature type="domain" description="Endonuclease GajA/Old nuclease/RecF-like AAA" evidence="1">
    <location>
        <begin position="247"/>
        <end position="421"/>
    </location>
</feature>
<organism evidence="3 4">
    <name type="scientific">Nocardia nova</name>
    <dbReference type="NCBI Taxonomy" id="37330"/>
    <lineage>
        <taxon>Bacteria</taxon>
        <taxon>Bacillati</taxon>
        <taxon>Actinomycetota</taxon>
        <taxon>Actinomycetes</taxon>
        <taxon>Mycobacteriales</taxon>
        <taxon>Nocardiaceae</taxon>
        <taxon>Nocardia</taxon>
    </lineage>
</organism>
<name>A0A2T2YTA1_9NOCA</name>
<dbReference type="RefSeq" id="WP_081879808.1">
    <property type="nucleotide sequence ID" value="NZ_PYHS01000021.1"/>
</dbReference>
<dbReference type="PANTHER" id="PTHR43581:SF4">
    <property type="entry name" value="ATP_GTP PHOSPHATASE"/>
    <property type="match status" value="1"/>
</dbReference>
<dbReference type="AlphaFoldDB" id="A0A2T2YTA1"/>
<evidence type="ECO:0000313" key="4">
    <source>
        <dbReference type="Proteomes" id="UP000241647"/>
    </source>
</evidence>
<reference evidence="3 4" key="1">
    <citation type="submission" date="2018-02" db="EMBL/GenBank/DDBJ databases">
        <title>8 Nocardia nova and 1 Nocardia cyriacigeorgica strain used for evolution to TMP-SMX.</title>
        <authorList>
            <person name="Mehta H."/>
            <person name="Weng J."/>
            <person name="Shamoo Y."/>
        </authorList>
    </citation>
    <scope>NUCLEOTIDE SEQUENCE [LARGE SCALE GENOMIC DNA]</scope>
    <source>
        <strain evidence="3 4">ATCC 33727</strain>
    </source>
</reference>
<dbReference type="InterPro" id="IPR027417">
    <property type="entry name" value="P-loop_NTPase"/>
</dbReference>
<sequence length="662" mass="71719">MYIRRINIKNYRSIQDLDISLDDYTALIGPNGSGKSSVVYALDWFFKGGGLGIADVYRDGSSPEPEPVVEGDQRYISVMVTFDSLTPADRRRLGKYGLGEQATFRRTWTAADGKEKIVGNAMQGPGFAEARDGTKVGEYRPAYIALRDKFPELPDLGGKAAKAAIVTALEDWEADPANADKLEQTPDVDASHLFGAIGTTVINQCSRMVFVPAALNIAGEVGAIGKKTALNELVGALMAAAGEKAHADWRVKHSDAIDELQKSVREGVAKSTDVQAARINARLDQFIPGTSIKFTPDIPEWQPRSSVSVRTDVIVNGIANDVARQGHGTQRAIMMTMLQAMVPDAASAADSHVIQDGEEVEDADARLAAELEQLPSLIICIEEPEIYQHPVRARTFARVLTNLAQEPNVQVIVATHSPYFVRPEQFSALRRFGIVGNQSTIKSTSFAQIAADIGKSEESVSKVVTKELPTSFSEGFFSDRVVLVEGDTDKVVIEALAERCGMPLDAAGVSVLCMGGKGNLRVPSAILQALAVPIYVVVDGDAMCSLRSEKYEPGSSKQLEALESNRKQTEEVIDWLPNGVTSGAKFEGDSMSTADFTLWHDDIESELEKWPDFVAQLTAVGGQLRTKKMAHYRAAAYAVNLETMPAPLKACLEKMAGFAAKY</sequence>
<feature type="domain" description="Endonuclease GajA/Old nuclease/RecF-like AAA" evidence="1">
    <location>
        <begin position="1"/>
        <end position="47"/>
    </location>
</feature>
<dbReference type="InterPro" id="IPR041685">
    <property type="entry name" value="AAA_GajA/Old/RecF-like"/>
</dbReference>
<dbReference type="Pfam" id="PF13175">
    <property type="entry name" value="AAA_15"/>
    <property type="match status" value="2"/>
</dbReference>
<dbReference type="PANTHER" id="PTHR43581">
    <property type="entry name" value="ATP/GTP PHOSPHATASE"/>
    <property type="match status" value="1"/>
</dbReference>